<gene>
    <name evidence="1" type="ORF">EVAR_71149_1</name>
</gene>
<evidence type="ECO:0000313" key="1">
    <source>
        <dbReference type="EMBL" id="GBP03088.1"/>
    </source>
</evidence>
<reference evidence="1 2" key="1">
    <citation type="journal article" date="2019" name="Commun. Biol.">
        <title>The bagworm genome reveals a unique fibroin gene that provides high tensile strength.</title>
        <authorList>
            <person name="Kono N."/>
            <person name="Nakamura H."/>
            <person name="Ohtoshi R."/>
            <person name="Tomita M."/>
            <person name="Numata K."/>
            <person name="Arakawa K."/>
        </authorList>
    </citation>
    <scope>NUCLEOTIDE SEQUENCE [LARGE SCALE GENOMIC DNA]</scope>
</reference>
<proteinExistence type="predicted"/>
<accession>A0A4C1SPC7</accession>
<evidence type="ECO:0000313" key="2">
    <source>
        <dbReference type="Proteomes" id="UP000299102"/>
    </source>
</evidence>
<dbReference type="AlphaFoldDB" id="A0A4C1SPC7"/>
<dbReference type="EMBL" id="BGZK01003621">
    <property type="protein sequence ID" value="GBP03088.1"/>
    <property type="molecule type" value="Genomic_DNA"/>
</dbReference>
<sequence>MVSKVRRLVPLKSNLPDSSDVIIARGSVSYTSPEGNLITLNYAADDEMVFNHRVIICPHHQFHQQSKALDYLLNLPPSNVVKYIKQTIKDYLRKLV</sequence>
<organism evidence="1 2">
    <name type="scientific">Eumeta variegata</name>
    <name type="common">Bagworm moth</name>
    <name type="synonym">Eumeta japonica</name>
    <dbReference type="NCBI Taxonomy" id="151549"/>
    <lineage>
        <taxon>Eukaryota</taxon>
        <taxon>Metazoa</taxon>
        <taxon>Ecdysozoa</taxon>
        <taxon>Arthropoda</taxon>
        <taxon>Hexapoda</taxon>
        <taxon>Insecta</taxon>
        <taxon>Pterygota</taxon>
        <taxon>Neoptera</taxon>
        <taxon>Endopterygota</taxon>
        <taxon>Lepidoptera</taxon>
        <taxon>Glossata</taxon>
        <taxon>Ditrysia</taxon>
        <taxon>Tineoidea</taxon>
        <taxon>Psychidae</taxon>
        <taxon>Oiketicinae</taxon>
        <taxon>Eumeta</taxon>
    </lineage>
</organism>
<name>A0A4C1SPC7_EUMVA</name>
<keyword evidence="2" id="KW-1185">Reference proteome</keyword>
<comment type="caution">
    <text evidence="1">The sequence shown here is derived from an EMBL/GenBank/DDBJ whole genome shotgun (WGS) entry which is preliminary data.</text>
</comment>
<protein>
    <submittedName>
        <fullName evidence="1">Endocuticle structural glycoprotein ABD-4</fullName>
    </submittedName>
</protein>
<dbReference type="OrthoDB" id="6593286at2759"/>
<dbReference type="Proteomes" id="UP000299102">
    <property type="component" value="Unassembled WGS sequence"/>
</dbReference>
<dbReference type="STRING" id="151549.A0A4C1SPC7"/>